<dbReference type="InterPro" id="IPR033290">
    <property type="entry name" value="CCDC39"/>
</dbReference>
<dbReference type="AlphaFoldDB" id="A0A0A1X3M6"/>
<protein>
    <recommendedName>
        <fullName evidence="2">Coiled-coil domain-containing protein 39</fullName>
    </recommendedName>
</protein>
<accession>A0A0A1X3M6</accession>
<dbReference type="EMBL" id="GBXI01009029">
    <property type="protein sequence ID" value="JAD05263.1"/>
    <property type="molecule type" value="Transcribed_RNA"/>
</dbReference>
<evidence type="ECO:0000256" key="5">
    <source>
        <dbReference type="SAM" id="Coils"/>
    </source>
</evidence>
<dbReference type="GO" id="GO:0060287">
    <property type="term" value="P:epithelial cilium movement involved in determination of left/right asymmetry"/>
    <property type="evidence" value="ECO:0007669"/>
    <property type="project" value="TreeGrafter"/>
</dbReference>
<feature type="coiled-coil region" evidence="5">
    <location>
        <begin position="274"/>
        <end position="462"/>
    </location>
</feature>
<proteinExistence type="inferred from homology"/>
<reference evidence="7" key="2">
    <citation type="journal article" date="2015" name="Gigascience">
        <title>Reconstructing a comprehensive transcriptome assembly of a white-pupal translocated strain of the pest fruit fly Bactrocera cucurbitae.</title>
        <authorList>
            <person name="Sim S.B."/>
            <person name="Calla B."/>
            <person name="Hall B."/>
            <person name="DeRego T."/>
            <person name="Geib S.M."/>
        </authorList>
    </citation>
    <scope>NUCLEOTIDE SEQUENCE</scope>
</reference>
<evidence type="ECO:0000256" key="2">
    <source>
        <dbReference type="ARBA" id="ARBA00016725"/>
    </source>
</evidence>
<dbReference type="GO" id="GO:0005576">
    <property type="term" value="C:extracellular region"/>
    <property type="evidence" value="ECO:0007669"/>
    <property type="project" value="GOC"/>
</dbReference>
<evidence type="ECO:0000256" key="1">
    <source>
        <dbReference type="ARBA" id="ARBA00005805"/>
    </source>
</evidence>
<evidence type="ECO:0000256" key="6">
    <source>
        <dbReference type="SAM" id="MobiDB-lite"/>
    </source>
</evidence>
<evidence type="ECO:0000256" key="4">
    <source>
        <dbReference type="ARBA" id="ARBA00045182"/>
    </source>
</evidence>
<dbReference type="GO" id="GO:0060285">
    <property type="term" value="P:cilium-dependent cell motility"/>
    <property type="evidence" value="ECO:0007669"/>
    <property type="project" value="TreeGrafter"/>
</dbReference>
<gene>
    <name evidence="7" type="primary">ccdc39</name>
    <name evidence="7" type="ORF">g.11627</name>
</gene>
<comment type="similarity">
    <text evidence="1">Belongs to the CCDC39 family.</text>
</comment>
<feature type="compositionally biased region" description="Polar residues" evidence="6">
    <location>
        <begin position="899"/>
        <end position="920"/>
    </location>
</feature>
<feature type="coiled-coil region" evidence="5">
    <location>
        <begin position="183"/>
        <end position="217"/>
    </location>
</feature>
<dbReference type="OrthoDB" id="420518at2759"/>
<evidence type="ECO:0000313" key="7">
    <source>
        <dbReference type="EMBL" id="JAD05263.1"/>
    </source>
</evidence>
<organism evidence="7">
    <name type="scientific">Zeugodacus cucurbitae</name>
    <name type="common">Melon fruit fly</name>
    <name type="synonym">Bactrocera cucurbitae</name>
    <dbReference type="NCBI Taxonomy" id="28588"/>
    <lineage>
        <taxon>Eukaryota</taxon>
        <taxon>Metazoa</taxon>
        <taxon>Ecdysozoa</taxon>
        <taxon>Arthropoda</taxon>
        <taxon>Hexapoda</taxon>
        <taxon>Insecta</taxon>
        <taxon>Pterygota</taxon>
        <taxon>Neoptera</taxon>
        <taxon>Endopterygota</taxon>
        <taxon>Diptera</taxon>
        <taxon>Brachycera</taxon>
        <taxon>Muscomorpha</taxon>
        <taxon>Tephritoidea</taxon>
        <taxon>Tephritidae</taxon>
        <taxon>Zeugodacus</taxon>
        <taxon>Zeugodacus</taxon>
    </lineage>
</organism>
<keyword evidence="3 5" id="KW-0175">Coiled coil</keyword>
<sequence>MTTEESSQAQDEIIRKAMLDMGWDPQAEIPMANKENLCILAEMEQMVEEKIQMLESNIQTEDRLEKLLQHSKNAEMCMNQNLKLLQAHQTEVHTEIHLYKVADRVNSKLKVDINKIDKETKCYTEYIDNTEKELCRRKNAIDDLTSRVKWAKTVLLEWREAMEDTNKGYQLIEKYFKEDQELARQKDLRRQLLHNELEKLRKELVKLYDEQKSLEQNIECTAILYRTAHTERRQMVDTWKLAVQQMLQRERDIRHGENELYNLRSEAERVLKERRNYDKHLDAMIQNNRELENNIALLNDETSQIKEQIQKLIDMAVLKENEVDLLQKDLQNLSNKVQQQRVENRKMAKEKDKRNQALEDFKSTLRKLETRLIEMENKHLSAEQRLQMLEEMNDTEEKAQKEINKDKFRLNGLIYRSQEYLQDLKNECRRLEVSNNGLSASITNVIRNTKKMEKELKRLTEVHYEASFKCLQIERKIIVLQGGDFDPMQEAEGQKYLSKLEAQNSILQRRLQTTEAQNKKLDYNMRNLTDVYNADHKRLEAMLFNIKEAQMYCEGGIKRLSVEKNKNQQKIVELSLLKMRSKEFEIEIIACENNTYHLGKHRLQLNRTMKDRLVEIKSQMDLLNLKRKHLNEERSTLLADIGERSKHIDVVRARLELTSKLMGMNEDGTLVTATQLKVVAAQEKQMLLDEGNELNDKVIKAEEEIKAMENTLMLLNHSNDSYRKNLNKKVDEDQVLEEIKELQSNYCLALAQLKSLRNKHRQIEKENDKNLRVYENLERQLEISAGKNMENSEILEKLQKELDDQKIKLQRAEREVKISLKAVKERNLGKEFIEAYERELDLREFEYRNSSALNQLADMAENDDEIGPKMIRIMLEKGLKMPHMLQKTRSFASWRSDISETSSSRDMPMSTPHSSVSETTSVVMQPSVVSIDFSPS</sequence>
<dbReference type="GO" id="GO:0005930">
    <property type="term" value="C:axoneme"/>
    <property type="evidence" value="ECO:0007669"/>
    <property type="project" value="InterPro"/>
</dbReference>
<dbReference type="PANTHER" id="PTHR18962">
    <property type="entry name" value="COILED-COIL DOMAIN-CONTAINING PROTEIN 39"/>
    <property type="match status" value="1"/>
</dbReference>
<feature type="coiled-coil region" evidence="5">
    <location>
        <begin position="753"/>
        <end position="822"/>
    </location>
</feature>
<evidence type="ECO:0000256" key="3">
    <source>
        <dbReference type="ARBA" id="ARBA00023054"/>
    </source>
</evidence>
<comment type="function">
    <text evidence="4">Required for assembly of dynein regulatory complex (DRC) and inner dynein arm (IDA) complexes, which are responsible for ciliary beat regulation, thereby playing a central role in motility in cilia and flagella. Probably acts together with CCDC40 to form a molecular ruler that determines the 96 nanometer (nm) repeat length and arrangements of components in cilia and flagella. Not required for outer dynein arm complexes assembly.</text>
</comment>
<feature type="region of interest" description="Disordered" evidence="6">
    <location>
        <begin position="896"/>
        <end position="920"/>
    </location>
</feature>
<dbReference type="PANTHER" id="PTHR18962:SF0">
    <property type="entry name" value="COILED-COIL DOMAIN-CONTAINING PROTEIN 39"/>
    <property type="match status" value="1"/>
</dbReference>
<feature type="coiled-coil region" evidence="5">
    <location>
        <begin position="684"/>
        <end position="718"/>
    </location>
</feature>
<dbReference type="GO" id="GO:0036159">
    <property type="term" value="P:inner dynein arm assembly"/>
    <property type="evidence" value="ECO:0007669"/>
    <property type="project" value="InterPro"/>
</dbReference>
<dbReference type="Pfam" id="PF24161">
    <property type="entry name" value="CCDC39"/>
    <property type="match status" value="1"/>
</dbReference>
<name>A0A0A1X3M6_ZEUCU</name>
<reference evidence="7" key="1">
    <citation type="submission" date="2014-11" db="EMBL/GenBank/DDBJ databases">
        <authorList>
            <person name="Geib S."/>
        </authorList>
    </citation>
    <scope>NUCLEOTIDE SEQUENCE</scope>
</reference>